<dbReference type="Gene3D" id="3.30.360.10">
    <property type="entry name" value="Dihydrodipicolinate Reductase, domain 2"/>
    <property type="match status" value="1"/>
</dbReference>
<keyword evidence="3" id="KW-1185">Reference proteome</keyword>
<dbReference type="Proteomes" id="UP001610861">
    <property type="component" value="Unassembled WGS sequence"/>
</dbReference>
<dbReference type="Gene3D" id="3.40.50.720">
    <property type="entry name" value="NAD(P)-binding Rossmann-like Domain"/>
    <property type="match status" value="1"/>
</dbReference>
<dbReference type="SUPFAM" id="SSF51735">
    <property type="entry name" value="NAD(P)-binding Rossmann-fold domains"/>
    <property type="match status" value="1"/>
</dbReference>
<gene>
    <name evidence="2" type="ORF">ACH3VR_12550</name>
</gene>
<feature type="domain" description="Gfo/Idh/MocA-like oxidoreductase N-terminal" evidence="1">
    <location>
        <begin position="4"/>
        <end position="123"/>
    </location>
</feature>
<dbReference type="EMBL" id="JBIQWL010000004">
    <property type="protein sequence ID" value="MFH8251192.1"/>
    <property type="molecule type" value="Genomic_DNA"/>
</dbReference>
<protein>
    <submittedName>
        <fullName evidence="2">Gfo/Idh/MocA family oxidoreductase</fullName>
    </submittedName>
</protein>
<name>A0ABW7Q9R5_9MICO</name>
<evidence type="ECO:0000313" key="2">
    <source>
        <dbReference type="EMBL" id="MFH8251192.1"/>
    </source>
</evidence>
<organism evidence="2 3">
    <name type="scientific">Microbacterium alkaliflavum</name>
    <dbReference type="NCBI Taxonomy" id="3248839"/>
    <lineage>
        <taxon>Bacteria</taxon>
        <taxon>Bacillati</taxon>
        <taxon>Actinomycetota</taxon>
        <taxon>Actinomycetes</taxon>
        <taxon>Micrococcales</taxon>
        <taxon>Microbacteriaceae</taxon>
        <taxon>Microbacterium</taxon>
    </lineage>
</organism>
<dbReference type="RefSeq" id="WP_397556649.1">
    <property type="nucleotide sequence ID" value="NZ_JBIQWL010000004.1"/>
</dbReference>
<dbReference type="PANTHER" id="PTHR43708">
    <property type="entry name" value="CONSERVED EXPRESSED OXIDOREDUCTASE (EUROFUNG)"/>
    <property type="match status" value="1"/>
</dbReference>
<sequence>MTRGVGIVGAGPGVAALHLPTLARLPEHFRVVHVSDAGSGRAAELAARSGAASSSGIDALLADPAVEVVALCGPPATHAAHMHAAVAAGVGAIFCEKPLATTVEEAEEVVELCRAHGVALLVGTNHHFDPAWGRATHHVIAHGAVVRAATVTLALPPNGRYHDVVTQLAEAATMPGRARPDLADPEVAASVVRQLVVGLAVHDLPILRDLAPDFERAVFARPVAPIGYAVGYVASGIPIHLTTVMLPDGADALWRIEIATDDARLDVAFPPAFVHAGSAMVTVRRGDGRTTTYPLVAEDGYLAEWRAFAALLDGRAVVEYDEVLADARYGLALADAAAELVKDAS</sequence>
<proteinExistence type="predicted"/>
<dbReference type="InterPro" id="IPR051317">
    <property type="entry name" value="Gfo/Idh/MocA_oxidoreduct"/>
</dbReference>
<dbReference type="Pfam" id="PF01408">
    <property type="entry name" value="GFO_IDH_MocA"/>
    <property type="match status" value="1"/>
</dbReference>
<dbReference type="InterPro" id="IPR000683">
    <property type="entry name" value="Gfo/Idh/MocA-like_OxRdtase_N"/>
</dbReference>
<accession>A0ABW7Q9R5</accession>
<reference evidence="2 3" key="1">
    <citation type="submission" date="2024-09" db="EMBL/GenBank/DDBJ databases">
        <authorList>
            <person name="Pan X."/>
        </authorList>
    </citation>
    <scope>NUCLEOTIDE SEQUENCE [LARGE SCALE GENOMIC DNA]</scope>
    <source>
        <strain evidence="2 3">B2969</strain>
    </source>
</reference>
<comment type="caution">
    <text evidence="2">The sequence shown here is derived from an EMBL/GenBank/DDBJ whole genome shotgun (WGS) entry which is preliminary data.</text>
</comment>
<evidence type="ECO:0000313" key="3">
    <source>
        <dbReference type="Proteomes" id="UP001610861"/>
    </source>
</evidence>
<dbReference type="PANTHER" id="PTHR43708:SF8">
    <property type="entry name" value="OXIDOREDUCTASE"/>
    <property type="match status" value="1"/>
</dbReference>
<dbReference type="InterPro" id="IPR036291">
    <property type="entry name" value="NAD(P)-bd_dom_sf"/>
</dbReference>
<evidence type="ECO:0000259" key="1">
    <source>
        <dbReference type="Pfam" id="PF01408"/>
    </source>
</evidence>